<evidence type="ECO:0000313" key="4">
    <source>
        <dbReference type="EMBL" id="EAY30064.1"/>
    </source>
</evidence>
<dbReference type="PANTHER" id="PTHR44757">
    <property type="entry name" value="DIGUANYLATE CYCLASE DGCP"/>
    <property type="match status" value="1"/>
</dbReference>
<evidence type="ECO:0000259" key="2">
    <source>
        <dbReference type="PROSITE" id="PS50112"/>
    </source>
</evidence>
<dbReference type="eggNOG" id="COG2203">
    <property type="taxonomic scope" value="Bacteria"/>
</dbReference>
<proteinExistence type="predicted"/>
<feature type="domain" description="PAS" evidence="2">
    <location>
        <begin position="274"/>
        <end position="325"/>
    </location>
</feature>
<reference evidence="4 5" key="1">
    <citation type="submission" date="2007-01" db="EMBL/GenBank/DDBJ databases">
        <authorList>
            <person name="Haygood M."/>
            <person name="Podell S."/>
            <person name="Anderson C."/>
            <person name="Hopkinson B."/>
            <person name="Roe K."/>
            <person name="Barbeau K."/>
            <person name="Gaasterland T."/>
            <person name="Ferriera S."/>
            <person name="Johnson J."/>
            <person name="Kravitz S."/>
            <person name="Beeson K."/>
            <person name="Sutton G."/>
            <person name="Rogers Y.-H."/>
            <person name="Friedman R."/>
            <person name="Frazier M."/>
            <person name="Venter J.C."/>
        </authorList>
    </citation>
    <scope>NUCLEOTIDE SEQUENCE [LARGE SCALE GENOMIC DNA]</scope>
    <source>
        <strain evidence="4 5">ATCC 23134</strain>
    </source>
</reference>
<dbReference type="OrthoDB" id="9808408at2"/>
<dbReference type="InterPro" id="IPR013655">
    <property type="entry name" value="PAS_fold_3"/>
</dbReference>
<dbReference type="NCBIfam" id="TIGR00229">
    <property type="entry name" value="sensory_box"/>
    <property type="match status" value="3"/>
</dbReference>
<dbReference type="Proteomes" id="UP000004095">
    <property type="component" value="Unassembled WGS sequence"/>
</dbReference>
<accession>A1ZHQ7</accession>
<dbReference type="SMART" id="SM00086">
    <property type="entry name" value="PAC"/>
    <property type="match status" value="3"/>
</dbReference>
<dbReference type="InterPro" id="IPR035965">
    <property type="entry name" value="PAS-like_dom_sf"/>
</dbReference>
<dbReference type="SUPFAM" id="SSF55785">
    <property type="entry name" value="PYP-like sensor domain (PAS domain)"/>
    <property type="match status" value="3"/>
</dbReference>
<dbReference type="InterPro" id="IPR000014">
    <property type="entry name" value="PAS"/>
</dbReference>
<feature type="coiled-coil region" evidence="1">
    <location>
        <begin position="212"/>
        <end position="260"/>
    </location>
</feature>
<keyword evidence="4" id="KW-0418">Kinase</keyword>
<dbReference type="InterPro" id="IPR001610">
    <property type="entry name" value="PAC"/>
</dbReference>
<dbReference type="PROSITE" id="PS50113">
    <property type="entry name" value="PAC"/>
    <property type="match status" value="3"/>
</dbReference>
<dbReference type="PROSITE" id="PS50112">
    <property type="entry name" value="PAS"/>
    <property type="match status" value="3"/>
</dbReference>
<feature type="domain" description="PAC" evidence="3">
    <location>
        <begin position="496"/>
        <end position="550"/>
    </location>
</feature>
<feature type="domain" description="PAC" evidence="3">
    <location>
        <begin position="668"/>
        <end position="720"/>
    </location>
</feature>
<feature type="coiled-coil region" evidence="1">
    <location>
        <begin position="396"/>
        <end position="437"/>
    </location>
</feature>
<dbReference type="Gene3D" id="3.30.450.20">
    <property type="entry name" value="PAS domain"/>
    <property type="match status" value="3"/>
</dbReference>
<dbReference type="Pfam" id="PF13185">
    <property type="entry name" value="GAF_2"/>
    <property type="match status" value="1"/>
</dbReference>
<protein>
    <submittedName>
        <fullName evidence="4">PAS/PAC Sensor Signal Transduction Histidine Kinase</fullName>
    </submittedName>
</protein>
<dbReference type="InterPro" id="IPR052155">
    <property type="entry name" value="Biofilm_reg_signaling"/>
</dbReference>
<feature type="domain" description="PAS" evidence="2">
    <location>
        <begin position="444"/>
        <end position="495"/>
    </location>
</feature>
<feature type="coiled-coil region" evidence="1">
    <location>
        <begin position="538"/>
        <end position="600"/>
    </location>
</feature>
<dbReference type="GO" id="GO:0016301">
    <property type="term" value="F:kinase activity"/>
    <property type="evidence" value="ECO:0007669"/>
    <property type="project" value="UniProtKB-KW"/>
</dbReference>
<evidence type="ECO:0000259" key="3">
    <source>
        <dbReference type="PROSITE" id="PS50113"/>
    </source>
</evidence>
<feature type="domain" description="PAS" evidence="2">
    <location>
        <begin position="614"/>
        <end position="665"/>
    </location>
</feature>
<keyword evidence="5" id="KW-1185">Reference proteome</keyword>
<dbReference type="PANTHER" id="PTHR44757:SF2">
    <property type="entry name" value="BIOFILM ARCHITECTURE MAINTENANCE PROTEIN MBAA"/>
    <property type="match status" value="1"/>
</dbReference>
<dbReference type="Pfam" id="PF08447">
    <property type="entry name" value="PAS_3"/>
    <property type="match status" value="3"/>
</dbReference>
<dbReference type="Gene3D" id="3.30.450.40">
    <property type="match status" value="1"/>
</dbReference>
<dbReference type="SUPFAM" id="SSF55781">
    <property type="entry name" value="GAF domain-like"/>
    <property type="match status" value="1"/>
</dbReference>
<dbReference type="InterPro" id="IPR000700">
    <property type="entry name" value="PAS-assoc_C"/>
</dbReference>
<keyword evidence="4" id="KW-0808">Transferase</keyword>
<keyword evidence="1" id="KW-0175">Coiled coil</keyword>
<evidence type="ECO:0000313" key="5">
    <source>
        <dbReference type="Proteomes" id="UP000004095"/>
    </source>
</evidence>
<sequence length="726" mass="83303">MVVWDYFRGGKLVDYKNEFMKNIENTNHLKNTFAKTEDQTLQDRLWLDATLQSFDEILRGSYDKSIEDFADAVLYHFAKITQALRGTFFTANIDKELLVATGGYACRPEHLPKKEFYWGEGLVGQAVKTQETLYMNNLPPVSITVDSSLGQVPAVALLIVPLIFNEEAYGAIELVFVEDLPDKFILLSERLSKNIASMLGSIQSNIRTKHLLEVSQEQATHLAAQEEELRQNMEEMTATQEHLEKQVQETNAMKQELLVRDQLLNKIALVSETDLNGTITYANEKFSKVSKYSIEELLGSPHNIVRHPEVSPAVFRKMWDTIQSGKIFKGKFKNQAKDGTTYWVDASVAPVLNDEGVPVRFLAIRFDITDEMEKRAEVQHLLEQSQQQQSDLVTSEEELRQNMEELTAVQTNLEQQMRATERVKAELEARVNLLNKAALMSEADLYGTITYANEKFCEISGYTLDELLGKPHNIIRHPDTPKEVFKEMWATIKDGRVFHAKYKNRTKDNDEYWVDATIAPVLDAQGNLIKYIAIRFDITEEMERRNKVQHLLEQSQQQQSDLVNSEEELRQNMEELQAIQANLEGQMEENQEVKAALEARDNLLNKAALVSEADLYGTITYANEKFCKVAQYSLEELVGKPHNIVRHPDTPQDMFRNMWATIQRGKVFNAKYKNQARDGSTYWVDATIAPVLDKNGNPVRYIAIRFDITEEMEAREKLMKQIPHNE</sequence>
<dbReference type="AlphaFoldDB" id="A1ZHQ7"/>
<organism evidence="4 5">
    <name type="scientific">Microscilla marina ATCC 23134</name>
    <dbReference type="NCBI Taxonomy" id="313606"/>
    <lineage>
        <taxon>Bacteria</taxon>
        <taxon>Pseudomonadati</taxon>
        <taxon>Bacteroidota</taxon>
        <taxon>Cytophagia</taxon>
        <taxon>Cytophagales</taxon>
        <taxon>Microscillaceae</taxon>
        <taxon>Microscilla</taxon>
    </lineage>
</organism>
<dbReference type="CDD" id="cd00130">
    <property type="entry name" value="PAS"/>
    <property type="match status" value="3"/>
</dbReference>
<dbReference type="InterPro" id="IPR003018">
    <property type="entry name" value="GAF"/>
</dbReference>
<dbReference type="InterPro" id="IPR029016">
    <property type="entry name" value="GAF-like_dom_sf"/>
</dbReference>
<feature type="domain" description="PAC" evidence="3">
    <location>
        <begin position="326"/>
        <end position="380"/>
    </location>
</feature>
<comment type="caution">
    <text evidence="4">The sequence shown here is derived from an EMBL/GenBank/DDBJ whole genome shotgun (WGS) entry which is preliminary data.</text>
</comment>
<evidence type="ECO:0000256" key="1">
    <source>
        <dbReference type="SAM" id="Coils"/>
    </source>
</evidence>
<dbReference type="EMBL" id="AAWS01000008">
    <property type="protein sequence ID" value="EAY30064.1"/>
    <property type="molecule type" value="Genomic_DNA"/>
</dbReference>
<gene>
    <name evidence="4" type="ORF">M23134_05397</name>
</gene>
<dbReference type="eggNOG" id="COG3437">
    <property type="taxonomic scope" value="Bacteria"/>
</dbReference>
<dbReference type="SMART" id="SM00091">
    <property type="entry name" value="PAS"/>
    <property type="match status" value="3"/>
</dbReference>
<name>A1ZHQ7_MICM2</name>